<organism evidence="15 16">
    <name type="scientific">Ornithinibacillus bavariensis</name>
    <dbReference type="NCBI Taxonomy" id="545502"/>
    <lineage>
        <taxon>Bacteria</taxon>
        <taxon>Bacillati</taxon>
        <taxon>Bacillota</taxon>
        <taxon>Bacilli</taxon>
        <taxon>Bacillales</taxon>
        <taxon>Bacillaceae</taxon>
        <taxon>Ornithinibacillus</taxon>
    </lineage>
</organism>
<evidence type="ECO:0000259" key="13">
    <source>
        <dbReference type="PROSITE" id="PS50109"/>
    </source>
</evidence>
<evidence type="ECO:0000256" key="9">
    <source>
        <dbReference type="ARBA" id="ARBA00023012"/>
    </source>
</evidence>
<evidence type="ECO:0000313" key="16">
    <source>
        <dbReference type="Proteomes" id="UP000676917"/>
    </source>
</evidence>
<evidence type="ECO:0000256" key="2">
    <source>
        <dbReference type="ARBA" id="ARBA00006402"/>
    </source>
</evidence>
<dbReference type="EMBL" id="BORP01000003">
    <property type="protein sequence ID" value="GIO27366.1"/>
    <property type="molecule type" value="Genomic_DNA"/>
</dbReference>
<dbReference type="EC" id="2.7.13.3" evidence="3"/>
<keyword evidence="9" id="KW-0902">Two-component regulatory system</keyword>
<dbReference type="InterPro" id="IPR003661">
    <property type="entry name" value="HisK_dim/P_dom"/>
</dbReference>
<dbReference type="CDD" id="cd00082">
    <property type="entry name" value="HisKA"/>
    <property type="match status" value="1"/>
</dbReference>
<gene>
    <name evidence="15" type="ORF">J43TS3_19770</name>
</gene>
<dbReference type="GO" id="GO:0000155">
    <property type="term" value="F:phosphorelay sensor kinase activity"/>
    <property type="evidence" value="ECO:0007669"/>
    <property type="project" value="InterPro"/>
</dbReference>
<dbReference type="InterPro" id="IPR005467">
    <property type="entry name" value="His_kinase_dom"/>
</dbReference>
<evidence type="ECO:0000256" key="12">
    <source>
        <dbReference type="SAM" id="Phobius"/>
    </source>
</evidence>
<dbReference type="PRINTS" id="PR00344">
    <property type="entry name" value="BCTRLSENSOR"/>
</dbReference>
<dbReference type="PROSITE" id="PS50110">
    <property type="entry name" value="RESPONSE_REGULATORY"/>
    <property type="match status" value="1"/>
</dbReference>
<comment type="catalytic activity">
    <reaction evidence="1">
        <text>ATP + protein L-histidine = ADP + protein N-phospho-L-histidine.</text>
        <dbReference type="EC" id="2.7.13.3"/>
    </reaction>
</comment>
<dbReference type="Pfam" id="PF00512">
    <property type="entry name" value="HisKA"/>
    <property type="match status" value="1"/>
</dbReference>
<feature type="transmembrane region" description="Helical" evidence="12">
    <location>
        <begin position="239"/>
        <end position="256"/>
    </location>
</feature>
<sequence>MKKNKLFFVISIGLFVTILTIIRLIWESFLAVPNHPEAVNGVLDLRDWEFSESQTIRLNGEWDFYPDILLEPRDLNNSEALSGQRELETTENWKSLAKNSAYKVGTYHLRILLHPKDLLETYGFRVNSIPTASMFFIDGQLLGGSGNPSEVLQDYTPQNQPYSLSYTTDKDHIDVLIQVAHSENAGTILPFKTINFGLDSAVSKETLFWIMIQITVAAILFTLAVYAILLYMIGIKQKVLVYFFLLMINGMLIVLVSDDRLLFEFISLGFEARTRLSILTYSCIGQSLFLFSKHLLPQYAHGKAFKWFPKIGIVYILFVLLFPLKYLERFSFVLSLFMIIAASLIVIIFIRAILDKIDDIIYLLLGGTAVLHNIIWVAIAHRLSLEVNFYPWNLLIAVFLFSAFWFKRYFRSVKRTEELTKELIRADHKKDEFLAKTSHELRNPLHVIINIAQSLLENGKNNMGQKNNQDLKLLITVGRRMSLLLNDILDVTRLKENKVQLHKRSIKIQSVVTGVIDMLQFMIEDRDIEISNKIPSSFPPVVADENRLVQILINLMHNAIKFTDQGKITISGTVAENEVSIHISDTGIGMGEAILNRIFQPYEQADMDKDANRGGIGLGLTICKQLIELHGGRLTVESRMEKGSVFTFTLPIRSEQNEEKVKESFVNPESEVAATAFIDPPSFRTLSYNRDNTLFLGKTKLLVVDDDSVNLRVLKSILSTDNYNITTVTSGKEALEKINKEQWDLVISDVMMPNMSGYELTEKIRKKYSISELPILLLTARSHPEDLYRGFLSGANDYITKPVEPLELKARVELLTNLKQSITELLKMEAAWLQAQIKPHFLFNTLNTILVLLDHDSKKAKMVFEAFCNFLQTSFQMHNSNAVIPLNDELDLIRSYLTIEKVRFGDRLRYIWDVDNNIDSHVPPLSIQTIVENALNHGILKRPSGGTLHIRIHQVQDAITITVEDDGIGMDEIKLKKIVERKANQKNGIGLYNTNKRLKQLYGRGLLIESRPNEGTKVSFTIPINNAQ</sequence>
<reference evidence="15" key="1">
    <citation type="submission" date="2021-03" db="EMBL/GenBank/DDBJ databases">
        <title>Antimicrobial resistance genes in bacteria isolated from Japanese honey, and their potential for conferring macrolide and lincosamide resistance in the American foulbrood pathogen Paenibacillus larvae.</title>
        <authorList>
            <person name="Okamoto M."/>
            <person name="Kumagai M."/>
            <person name="Kanamori H."/>
            <person name="Takamatsu D."/>
        </authorList>
    </citation>
    <scope>NUCLEOTIDE SEQUENCE</scope>
    <source>
        <strain evidence="15">J43TS3</strain>
    </source>
</reference>
<accession>A0A919X7F6</accession>
<dbReference type="PANTHER" id="PTHR43547">
    <property type="entry name" value="TWO-COMPONENT HISTIDINE KINASE"/>
    <property type="match status" value="1"/>
</dbReference>
<dbReference type="InterPro" id="IPR003594">
    <property type="entry name" value="HATPase_dom"/>
</dbReference>
<evidence type="ECO:0000256" key="8">
    <source>
        <dbReference type="ARBA" id="ARBA00022840"/>
    </source>
</evidence>
<dbReference type="CDD" id="cd17574">
    <property type="entry name" value="REC_OmpR"/>
    <property type="match status" value="1"/>
</dbReference>
<evidence type="ECO:0000256" key="3">
    <source>
        <dbReference type="ARBA" id="ARBA00012438"/>
    </source>
</evidence>
<feature type="domain" description="Histidine kinase" evidence="13">
    <location>
        <begin position="436"/>
        <end position="654"/>
    </location>
</feature>
<evidence type="ECO:0000256" key="10">
    <source>
        <dbReference type="ARBA" id="ARBA00074306"/>
    </source>
</evidence>
<keyword evidence="16" id="KW-1185">Reference proteome</keyword>
<keyword evidence="6" id="KW-0547">Nucleotide-binding</keyword>
<feature type="transmembrane region" description="Helical" evidence="12">
    <location>
        <begin position="207"/>
        <end position="232"/>
    </location>
</feature>
<dbReference type="SUPFAM" id="SSF52172">
    <property type="entry name" value="CheY-like"/>
    <property type="match status" value="1"/>
</dbReference>
<dbReference type="InterPro" id="IPR010559">
    <property type="entry name" value="Sig_transdc_His_kin_internal"/>
</dbReference>
<dbReference type="Pfam" id="PF06580">
    <property type="entry name" value="His_kinase"/>
    <property type="match status" value="1"/>
</dbReference>
<dbReference type="SMART" id="SM00387">
    <property type="entry name" value="HATPase_c"/>
    <property type="match status" value="2"/>
</dbReference>
<evidence type="ECO:0000256" key="5">
    <source>
        <dbReference type="ARBA" id="ARBA00022679"/>
    </source>
</evidence>
<proteinExistence type="inferred from homology"/>
<evidence type="ECO:0000256" key="4">
    <source>
        <dbReference type="ARBA" id="ARBA00022553"/>
    </source>
</evidence>
<keyword evidence="5" id="KW-0808">Transferase</keyword>
<feature type="transmembrane region" description="Helical" evidence="12">
    <location>
        <begin position="7"/>
        <end position="26"/>
    </location>
</feature>
<evidence type="ECO:0000256" key="11">
    <source>
        <dbReference type="PROSITE-ProRule" id="PRU00169"/>
    </source>
</evidence>
<protein>
    <recommendedName>
        <fullName evidence="10">Circadian input-output histidine kinase CikA</fullName>
        <ecNumber evidence="3">2.7.13.3</ecNumber>
    </recommendedName>
</protein>
<feature type="transmembrane region" description="Helical" evidence="12">
    <location>
        <begin position="307"/>
        <end position="324"/>
    </location>
</feature>
<feature type="transmembrane region" description="Helical" evidence="12">
    <location>
        <begin position="330"/>
        <end position="354"/>
    </location>
</feature>
<dbReference type="InterPro" id="IPR011006">
    <property type="entry name" value="CheY-like_superfamily"/>
</dbReference>
<dbReference type="PANTHER" id="PTHR43547:SF2">
    <property type="entry name" value="HYBRID SIGNAL TRANSDUCTION HISTIDINE KINASE C"/>
    <property type="match status" value="1"/>
</dbReference>
<dbReference type="InterPro" id="IPR001789">
    <property type="entry name" value="Sig_transdc_resp-reg_receiver"/>
</dbReference>
<dbReference type="InterPro" id="IPR036097">
    <property type="entry name" value="HisK_dim/P_sf"/>
</dbReference>
<dbReference type="InterPro" id="IPR004358">
    <property type="entry name" value="Sig_transdc_His_kin-like_C"/>
</dbReference>
<dbReference type="Proteomes" id="UP000676917">
    <property type="component" value="Unassembled WGS sequence"/>
</dbReference>
<evidence type="ECO:0000256" key="7">
    <source>
        <dbReference type="ARBA" id="ARBA00022777"/>
    </source>
</evidence>
<evidence type="ECO:0000256" key="6">
    <source>
        <dbReference type="ARBA" id="ARBA00022741"/>
    </source>
</evidence>
<feature type="domain" description="Histidine kinase" evidence="13">
    <location>
        <begin position="927"/>
        <end position="1026"/>
    </location>
</feature>
<dbReference type="InterPro" id="IPR036890">
    <property type="entry name" value="HATPase_C_sf"/>
</dbReference>
<comment type="similarity">
    <text evidence="2">In the N-terminal section; belongs to the phytochrome family.</text>
</comment>
<dbReference type="Pfam" id="PF02518">
    <property type="entry name" value="HATPase_c"/>
    <property type="match status" value="2"/>
</dbReference>
<dbReference type="SMART" id="SM00388">
    <property type="entry name" value="HisKA"/>
    <property type="match status" value="1"/>
</dbReference>
<feature type="transmembrane region" description="Helical" evidence="12">
    <location>
        <begin position="361"/>
        <end position="383"/>
    </location>
</feature>
<dbReference type="Pfam" id="PF07695">
    <property type="entry name" value="7TMR-DISM_7TM"/>
    <property type="match status" value="1"/>
</dbReference>
<keyword evidence="4 11" id="KW-0597">Phosphoprotein</keyword>
<evidence type="ECO:0000313" key="15">
    <source>
        <dbReference type="EMBL" id="GIO27366.1"/>
    </source>
</evidence>
<comment type="caution">
    <text evidence="15">The sequence shown here is derived from an EMBL/GenBank/DDBJ whole genome shotgun (WGS) entry which is preliminary data.</text>
</comment>
<dbReference type="InterPro" id="IPR011623">
    <property type="entry name" value="7TMR_DISM_rcpt_extracell_dom1"/>
</dbReference>
<dbReference type="SUPFAM" id="SSF55874">
    <property type="entry name" value="ATPase domain of HSP90 chaperone/DNA topoisomerase II/histidine kinase"/>
    <property type="match status" value="2"/>
</dbReference>
<keyword evidence="12" id="KW-0812">Transmembrane</keyword>
<keyword evidence="12" id="KW-0472">Membrane</keyword>
<dbReference type="PROSITE" id="PS50109">
    <property type="entry name" value="HIS_KIN"/>
    <property type="match status" value="2"/>
</dbReference>
<feature type="transmembrane region" description="Helical" evidence="12">
    <location>
        <begin position="389"/>
        <end position="406"/>
    </location>
</feature>
<dbReference type="Gene3D" id="3.30.565.10">
    <property type="entry name" value="Histidine kinase-like ATPase, C-terminal domain"/>
    <property type="match status" value="2"/>
</dbReference>
<dbReference type="RefSeq" id="WP_212920852.1">
    <property type="nucleotide sequence ID" value="NZ_BORP01000003.1"/>
</dbReference>
<dbReference type="SUPFAM" id="SSF47384">
    <property type="entry name" value="Homodimeric domain of signal transducing histidine kinase"/>
    <property type="match status" value="1"/>
</dbReference>
<keyword evidence="12" id="KW-1133">Transmembrane helix</keyword>
<evidence type="ECO:0000259" key="14">
    <source>
        <dbReference type="PROSITE" id="PS50110"/>
    </source>
</evidence>
<name>A0A919X7F6_9BACI</name>
<dbReference type="SMART" id="SM00448">
    <property type="entry name" value="REC"/>
    <property type="match status" value="1"/>
</dbReference>
<dbReference type="GO" id="GO:0016020">
    <property type="term" value="C:membrane"/>
    <property type="evidence" value="ECO:0007669"/>
    <property type="project" value="InterPro"/>
</dbReference>
<feature type="modified residue" description="4-aspartylphosphate" evidence="11">
    <location>
        <position position="749"/>
    </location>
</feature>
<dbReference type="Pfam" id="PF00072">
    <property type="entry name" value="Response_reg"/>
    <property type="match status" value="1"/>
</dbReference>
<dbReference type="Gene3D" id="1.10.287.130">
    <property type="match status" value="1"/>
</dbReference>
<evidence type="ECO:0000256" key="1">
    <source>
        <dbReference type="ARBA" id="ARBA00000085"/>
    </source>
</evidence>
<dbReference type="AlphaFoldDB" id="A0A919X7F6"/>
<keyword evidence="7" id="KW-0418">Kinase</keyword>
<dbReference type="Gene3D" id="3.40.50.2300">
    <property type="match status" value="1"/>
</dbReference>
<dbReference type="FunFam" id="3.30.565.10:FF:000010">
    <property type="entry name" value="Sensor histidine kinase RcsC"/>
    <property type="match status" value="1"/>
</dbReference>
<keyword evidence="8" id="KW-0067">ATP-binding</keyword>
<feature type="domain" description="Response regulatory" evidence="14">
    <location>
        <begin position="700"/>
        <end position="816"/>
    </location>
</feature>
<dbReference type="CDD" id="cd16922">
    <property type="entry name" value="HATPase_EvgS-ArcB-TorS-like"/>
    <property type="match status" value="1"/>
</dbReference>
<dbReference type="GO" id="GO:0005524">
    <property type="term" value="F:ATP binding"/>
    <property type="evidence" value="ECO:0007669"/>
    <property type="project" value="UniProtKB-KW"/>
</dbReference>